<evidence type="ECO:0000256" key="1">
    <source>
        <dbReference type="SAM" id="Phobius"/>
    </source>
</evidence>
<evidence type="ECO:0000313" key="2">
    <source>
        <dbReference type="EMBL" id="EPE30061.1"/>
    </source>
</evidence>
<organism evidence="2 3">
    <name type="scientific">Glarea lozoyensis (strain ATCC 20868 / MF5171)</name>
    <dbReference type="NCBI Taxonomy" id="1116229"/>
    <lineage>
        <taxon>Eukaryota</taxon>
        <taxon>Fungi</taxon>
        <taxon>Dikarya</taxon>
        <taxon>Ascomycota</taxon>
        <taxon>Pezizomycotina</taxon>
        <taxon>Leotiomycetes</taxon>
        <taxon>Helotiales</taxon>
        <taxon>Helotiaceae</taxon>
        <taxon>Glarea</taxon>
    </lineage>
</organism>
<accession>S3DDJ4</accession>
<dbReference type="PANTHER" id="PTHR37576">
    <property type="entry name" value="DEFECT AT LOW TEMPERATURE PROTEIN 1"/>
    <property type="match status" value="1"/>
</dbReference>
<dbReference type="STRING" id="1116229.S3DDJ4"/>
<evidence type="ECO:0000313" key="3">
    <source>
        <dbReference type="Proteomes" id="UP000016922"/>
    </source>
</evidence>
<keyword evidence="1" id="KW-0812">Transmembrane</keyword>
<dbReference type="RefSeq" id="XP_008082738.1">
    <property type="nucleotide sequence ID" value="XM_008084547.1"/>
</dbReference>
<name>S3DDJ4_GLAL2</name>
<feature type="transmembrane region" description="Helical" evidence="1">
    <location>
        <begin position="41"/>
        <end position="62"/>
    </location>
</feature>
<dbReference type="PANTHER" id="PTHR37576:SF2">
    <property type="entry name" value="DEFECT AT LOW TEMPERATURE PROTEIN 1"/>
    <property type="match status" value="1"/>
</dbReference>
<keyword evidence="3" id="KW-1185">Reference proteome</keyword>
<dbReference type="Pfam" id="PF11374">
    <property type="entry name" value="DUF3176"/>
    <property type="match status" value="1"/>
</dbReference>
<gene>
    <name evidence="2" type="ORF">GLAREA_12784</name>
</gene>
<dbReference type="HOGENOM" id="CLU_020821_1_0_1"/>
<dbReference type="GeneID" id="19471824"/>
<keyword evidence="1" id="KW-1133">Transmembrane helix</keyword>
<sequence>MFSQDSLQQRDDLIGEQPHAGNYLVPKESDERRPSGKPFKFKIATSIIVILCLIAGHALVITGSHGQPVKDWKVRPSVIVPIFSGIIHGLLAYLLSAGTAINWWDATRKGTTLEQLHQITNRGAILEWSKLRKFLFVDKNFSKVFLATCFISLASLSAGPLLQKATSTTNSQFETQGVEKTFDILPEIPDGVSGKVTVQLYAAGLDFTAAIRGWYLNDTIRVPHVSGSTCDGRCHGLIRAPGISVDCERSQEIIDLRDPAQPGVHLFRVNTTLVESEKGKPTIDLVSIYSAAVTQNCMATVIQDKCKIHMAIADFPVIIEGDTIALEPQTIPDMNSPNRTYSAGDTLDAPNNALAGPLRGISYASHSFFESYTKVPRSDFWETMGVPAETFYLYPNASSHEDIPIGCRLLWKSPTEWALNSMREIIFRVAINSNRQTNSTIRGNGVPIPQTFKTTQVTTELAFQSSYGWLAGGIAVEIIAVVLAVMLTWGWWDLTREVSLSPVETIQVMPHISREFDRDVDDIIKVDGSLQVQYDLMPSNSV</sequence>
<feature type="transmembrane region" description="Helical" evidence="1">
    <location>
        <begin position="467"/>
        <end position="492"/>
    </location>
</feature>
<proteinExistence type="predicted"/>
<dbReference type="EMBL" id="KE145365">
    <property type="protein sequence ID" value="EPE30061.1"/>
    <property type="molecule type" value="Genomic_DNA"/>
</dbReference>
<keyword evidence="1" id="KW-0472">Membrane</keyword>
<dbReference type="InterPro" id="IPR021514">
    <property type="entry name" value="DUF3176"/>
</dbReference>
<feature type="transmembrane region" description="Helical" evidence="1">
    <location>
        <begin position="82"/>
        <end position="104"/>
    </location>
</feature>
<protein>
    <submittedName>
        <fullName evidence="2">Uncharacterized protein</fullName>
    </submittedName>
</protein>
<reference evidence="2 3" key="1">
    <citation type="journal article" date="2013" name="BMC Genomics">
        <title>Genomics-driven discovery of the pneumocandin biosynthetic gene cluster in the fungus Glarea lozoyensis.</title>
        <authorList>
            <person name="Chen L."/>
            <person name="Yue Q."/>
            <person name="Zhang X."/>
            <person name="Xiang M."/>
            <person name="Wang C."/>
            <person name="Li S."/>
            <person name="Che Y."/>
            <person name="Ortiz-Lopez F.J."/>
            <person name="Bills G.F."/>
            <person name="Liu X."/>
            <person name="An Z."/>
        </authorList>
    </citation>
    <scope>NUCLEOTIDE SEQUENCE [LARGE SCALE GENOMIC DNA]</scope>
    <source>
        <strain evidence="3">ATCC 20868 / MF5171</strain>
    </source>
</reference>
<dbReference type="eggNOG" id="ENOG502SN08">
    <property type="taxonomic scope" value="Eukaryota"/>
</dbReference>
<dbReference type="KEGG" id="glz:GLAREA_12784"/>
<dbReference type="AlphaFoldDB" id="S3DDJ4"/>
<dbReference type="Proteomes" id="UP000016922">
    <property type="component" value="Unassembled WGS sequence"/>
</dbReference>
<dbReference type="OMA" id="EMTHEFT"/>
<dbReference type="OrthoDB" id="5357734at2759"/>